<sequence>MGGVEHPLNYEVQSVGLRFYTSTHGTYEHNTKCLAQPGPP</sequence>
<protein>
    <submittedName>
        <fullName evidence="1">Uncharacterized protein</fullName>
    </submittedName>
</protein>
<dbReference type="AlphaFoldDB" id="A0A0E9STV8"/>
<reference evidence="1" key="1">
    <citation type="submission" date="2014-11" db="EMBL/GenBank/DDBJ databases">
        <authorList>
            <person name="Amaro Gonzalez C."/>
        </authorList>
    </citation>
    <scope>NUCLEOTIDE SEQUENCE</scope>
</reference>
<accession>A0A0E9STV8</accession>
<name>A0A0E9STV8_ANGAN</name>
<reference evidence="1" key="2">
    <citation type="journal article" date="2015" name="Fish Shellfish Immunol.">
        <title>Early steps in the European eel (Anguilla anguilla)-Vibrio vulnificus interaction in the gills: Role of the RtxA13 toxin.</title>
        <authorList>
            <person name="Callol A."/>
            <person name="Pajuelo D."/>
            <person name="Ebbesson L."/>
            <person name="Teles M."/>
            <person name="MacKenzie S."/>
            <person name="Amaro C."/>
        </authorList>
    </citation>
    <scope>NUCLEOTIDE SEQUENCE</scope>
</reference>
<evidence type="ECO:0000313" key="1">
    <source>
        <dbReference type="EMBL" id="JAH44774.1"/>
    </source>
</evidence>
<proteinExistence type="predicted"/>
<dbReference type="EMBL" id="GBXM01063803">
    <property type="protein sequence ID" value="JAH44774.1"/>
    <property type="molecule type" value="Transcribed_RNA"/>
</dbReference>
<organism evidence="1">
    <name type="scientific">Anguilla anguilla</name>
    <name type="common">European freshwater eel</name>
    <name type="synonym">Muraena anguilla</name>
    <dbReference type="NCBI Taxonomy" id="7936"/>
    <lineage>
        <taxon>Eukaryota</taxon>
        <taxon>Metazoa</taxon>
        <taxon>Chordata</taxon>
        <taxon>Craniata</taxon>
        <taxon>Vertebrata</taxon>
        <taxon>Euteleostomi</taxon>
        <taxon>Actinopterygii</taxon>
        <taxon>Neopterygii</taxon>
        <taxon>Teleostei</taxon>
        <taxon>Anguilliformes</taxon>
        <taxon>Anguillidae</taxon>
        <taxon>Anguilla</taxon>
    </lineage>
</organism>